<name>A0AAW8JIM9_9GAMM</name>
<protein>
    <submittedName>
        <fullName evidence="2">TorF family putative porin</fullName>
    </submittedName>
</protein>
<reference evidence="2" key="1">
    <citation type="submission" date="2023-08" db="EMBL/GenBank/DDBJ databases">
        <title>Emergence of clinically-relevant ST2 carbapenem-resistant Acinetobacter baumannii strains in hospital sewages in Zhejiang, East of China.</title>
        <authorList>
            <person name="Kaichao C."/>
            <person name="Zhang R."/>
        </authorList>
    </citation>
    <scope>NUCLEOTIDE SEQUENCE</scope>
    <source>
        <strain evidence="2">M-SY-60</strain>
    </source>
</reference>
<keyword evidence="1" id="KW-0732">Signal</keyword>
<dbReference type="RefSeq" id="WP_004868211.1">
    <property type="nucleotide sequence ID" value="NZ_BBLI01000018.1"/>
</dbReference>
<dbReference type="GeneID" id="84211076"/>
<proteinExistence type="predicted"/>
<dbReference type="Pfam" id="PF09694">
    <property type="entry name" value="Gcw_chp"/>
    <property type="match status" value="1"/>
</dbReference>
<evidence type="ECO:0000256" key="1">
    <source>
        <dbReference type="SAM" id="SignalP"/>
    </source>
</evidence>
<dbReference type="Proteomes" id="UP001243195">
    <property type="component" value="Unassembled WGS sequence"/>
</dbReference>
<accession>A0AAW8JIM9</accession>
<dbReference type="EMBL" id="JAVIDA010000015">
    <property type="protein sequence ID" value="MDQ9072113.1"/>
    <property type="molecule type" value="Genomic_DNA"/>
</dbReference>
<evidence type="ECO:0000313" key="2">
    <source>
        <dbReference type="EMBL" id="MDQ9072113.1"/>
    </source>
</evidence>
<gene>
    <name evidence="2" type="ORF">RFH51_11650</name>
</gene>
<comment type="caution">
    <text evidence="2">The sequence shown here is derived from an EMBL/GenBank/DDBJ whole genome shotgun (WGS) entry which is preliminary data.</text>
</comment>
<dbReference type="AlphaFoldDB" id="A0AAW8JIM9"/>
<feature type="signal peptide" evidence="1">
    <location>
        <begin position="1"/>
        <end position="22"/>
    </location>
</feature>
<sequence>MKFSIKAAALVALSSSATMAMAEDNTALAKLGLSFSGNAALTSDYRFRGMTQTQSDPAVQGSFTISHTSGLYFSAFASNVDFGVAEGKDPHLELDPSIGFSTPLNISEHFKPVLDVGIVEYNYPSATDDFNWTEGYLKLTFADVFVKGSSLLTNVNYTDDWAAVGGDSWNFNVGYSAPFGDTGFGGLANVGYTTMDKKALPDGKDNYVDWKVGVNYAVKSIPGLTAELAGVGTNIDTDGLSGAAKRGVETGAVFTLTKTF</sequence>
<organism evidence="2 3">
    <name type="scientific">Acinetobacter gerneri</name>
    <dbReference type="NCBI Taxonomy" id="202952"/>
    <lineage>
        <taxon>Bacteria</taxon>
        <taxon>Pseudomonadati</taxon>
        <taxon>Pseudomonadota</taxon>
        <taxon>Gammaproteobacteria</taxon>
        <taxon>Moraxellales</taxon>
        <taxon>Moraxellaceae</taxon>
        <taxon>Acinetobacter</taxon>
    </lineage>
</organism>
<feature type="chain" id="PRO_5043532765" evidence="1">
    <location>
        <begin position="23"/>
        <end position="260"/>
    </location>
</feature>
<dbReference type="InterPro" id="IPR010239">
    <property type="entry name" value="CHP02001"/>
</dbReference>
<dbReference type="NCBIfam" id="TIGR02001">
    <property type="entry name" value="gcw_chp"/>
    <property type="match status" value="1"/>
</dbReference>
<evidence type="ECO:0000313" key="3">
    <source>
        <dbReference type="Proteomes" id="UP001243195"/>
    </source>
</evidence>